<dbReference type="EMBL" id="CP109441">
    <property type="protein sequence ID" value="WUV45969.1"/>
    <property type="molecule type" value="Genomic_DNA"/>
</dbReference>
<organism evidence="2 3">
    <name type="scientific">Nocardia vinacea</name>
    <dbReference type="NCBI Taxonomy" id="96468"/>
    <lineage>
        <taxon>Bacteria</taxon>
        <taxon>Bacillati</taxon>
        <taxon>Actinomycetota</taxon>
        <taxon>Actinomycetes</taxon>
        <taxon>Mycobacteriales</taxon>
        <taxon>Nocardiaceae</taxon>
        <taxon>Nocardia</taxon>
    </lineage>
</organism>
<protein>
    <recommendedName>
        <fullName evidence="4">Acid stress chaperone HdeA</fullName>
    </recommendedName>
</protein>
<evidence type="ECO:0000313" key="3">
    <source>
        <dbReference type="Proteomes" id="UP001432062"/>
    </source>
</evidence>
<keyword evidence="3" id="KW-1185">Reference proteome</keyword>
<keyword evidence="1" id="KW-0732">Signal</keyword>
<name>A0ABZ1YRU9_9NOCA</name>
<dbReference type="Proteomes" id="UP001432062">
    <property type="component" value="Chromosome"/>
</dbReference>
<proteinExistence type="predicted"/>
<reference evidence="2" key="1">
    <citation type="submission" date="2022-10" db="EMBL/GenBank/DDBJ databases">
        <title>The complete genomes of actinobacterial strains from the NBC collection.</title>
        <authorList>
            <person name="Joergensen T.S."/>
            <person name="Alvarez Arevalo M."/>
            <person name="Sterndorff E.B."/>
            <person name="Faurdal D."/>
            <person name="Vuksanovic O."/>
            <person name="Mourched A.-S."/>
            <person name="Charusanti P."/>
            <person name="Shaw S."/>
            <person name="Blin K."/>
            <person name="Weber T."/>
        </authorList>
    </citation>
    <scope>NUCLEOTIDE SEQUENCE</scope>
    <source>
        <strain evidence="2">NBC_01482</strain>
    </source>
</reference>
<evidence type="ECO:0008006" key="4">
    <source>
        <dbReference type="Google" id="ProtNLM"/>
    </source>
</evidence>
<feature type="chain" id="PRO_5046999844" description="Acid stress chaperone HdeA" evidence="1">
    <location>
        <begin position="25"/>
        <end position="110"/>
    </location>
</feature>
<feature type="signal peptide" evidence="1">
    <location>
        <begin position="1"/>
        <end position="24"/>
    </location>
</feature>
<evidence type="ECO:0000313" key="2">
    <source>
        <dbReference type="EMBL" id="WUV45969.1"/>
    </source>
</evidence>
<dbReference type="PROSITE" id="PS51257">
    <property type="entry name" value="PROKAR_LIPOPROTEIN"/>
    <property type="match status" value="1"/>
</dbReference>
<dbReference type="RefSeq" id="WP_329409481.1">
    <property type="nucleotide sequence ID" value="NZ_CP109441.1"/>
</dbReference>
<gene>
    <name evidence="2" type="ORF">OG563_44025</name>
</gene>
<accession>A0ABZ1YRU9</accession>
<sequence>MRNTGTGRGRIAAVVAAAALAVLASGCEEAEKAVNKGGDTPCSEFVAQDKDKQRVTVTKFLEQERNGNAPATNDQTVDASIAAIELMCRAQANPDTPIRKADLTGILVPK</sequence>
<evidence type="ECO:0000256" key="1">
    <source>
        <dbReference type="SAM" id="SignalP"/>
    </source>
</evidence>